<reference evidence="1" key="1">
    <citation type="journal article" date="2021" name="New Phytol.">
        <title>Evolutionary innovations through gain and loss of genes in the ectomycorrhizal Boletales.</title>
        <authorList>
            <person name="Wu G."/>
            <person name="Miyauchi S."/>
            <person name="Morin E."/>
            <person name="Kuo A."/>
            <person name="Drula E."/>
            <person name="Varga T."/>
            <person name="Kohler A."/>
            <person name="Feng B."/>
            <person name="Cao Y."/>
            <person name="Lipzen A."/>
            <person name="Daum C."/>
            <person name="Hundley H."/>
            <person name="Pangilinan J."/>
            <person name="Johnson J."/>
            <person name="Barry K."/>
            <person name="LaButti K."/>
            <person name="Ng V."/>
            <person name="Ahrendt S."/>
            <person name="Min B."/>
            <person name="Choi I.G."/>
            <person name="Park H."/>
            <person name="Plett J.M."/>
            <person name="Magnuson J."/>
            <person name="Spatafora J.W."/>
            <person name="Nagy L.G."/>
            <person name="Henrissat B."/>
            <person name="Grigoriev I.V."/>
            <person name="Yang Z.L."/>
            <person name="Xu J."/>
            <person name="Martin F.M."/>
        </authorList>
    </citation>
    <scope>NUCLEOTIDE SEQUENCE</scope>
    <source>
        <strain evidence="1">ATCC 28755</strain>
    </source>
</reference>
<protein>
    <submittedName>
        <fullName evidence="1">Uncharacterized protein</fullName>
    </submittedName>
</protein>
<evidence type="ECO:0000313" key="1">
    <source>
        <dbReference type="EMBL" id="KAH7907650.1"/>
    </source>
</evidence>
<sequence length="296" mass="33214">MESLYSPSDIATSSTLLKLNYVYVATAVIWAYDYCLTFSDEIAFLYKSDRGKFKVFYIITRYLPFLVLAIHLYTYLGHGASTSVCSHLYMIDFGLSALSVACSLWMFILRAYALWGRSRKVLLFMTGTFVIIVIAVIAVSTLFKSASKILPPPTPAVTGCNVEGENHNTFFTFVLLIAYELEILLLSLARAVKQHRESRSQLFKVLVHHSIFHFIFAIVFSLANILALLLFTGPAEGVLEVLQSSMHALVVTRMQHQLWQTNRIQVDGAEVRQSISIPLSVLHFADSPTDDVDALQ</sequence>
<organism evidence="1 2">
    <name type="scientific">Hygrophoropsis aurantiaca</name>
    <dbReference type="NCBI Taxonomy" id="72124"/>
    <lineage>
        <taxon>Eukaryota</taxon>
        <taxon>Fungi</taxon>
        <taxon>Dikarya</taxon>
        <taxon>Basidiomycota</taxon>
        <taxon>Agaricomycotina</taxon>
        <taxon>Agaricomycetes</taxon>
        <taxon>Agaricomycetidae</taxon>
        <taxon>Boletales</taxon>
        <taxon>Coniophorineae</taxon>
        <taxon>Hygrophoropsidaceae</taxon>
        <taxon>Hygrophoropsis</taxon>
    </lineage>
</organism>
<evidence type="ECO:0000313" key="2">
    <source>
        <dbReference type="Proteomes" id="UP000790377"/>
    </source>
</evidence>
<dbReference type="EMBL" id="MU267884">
    <property type="protein sequence ID" value="KAH7907650.1"/>
    <property type="molecule type" value="Genomic_DNA"/>
</dbReference>
<accession>A0ACB8A2S4</accession>
<gene>
    <name evidence="1" type="ORF">BJ138DRAFT_1159583</name>
</gene>
<dbReference type="Proteomes" id="UP000790377">
    <property type="component" value="Unassembled WGS sequence"/>
</dbReference>
<proteinExistence type="predicted"/>
<keyword evidence="2" id="KW-1185">Reference proteome</keyword>
<name>A0ACB8A2S4_9AGAM</name>
<comment type="caution">
    <text evidence="1">The sequence shown here is derived from an EMBL/GenBank/DDBJ whole genome shotgun (WGS) entry which is preliminary data.</text>
</comment>